<reference evidence="3" key="1">
    <citation type="submission" date="2019-08" db="EMBL/GenBank/DDBJ databases">
        <title>Arthrobacter sp. nov., isolated from plateau pika and Tibetan wild ass.</title>
        <authorList>
            <person name="Ge Y."/>
        </authorList>
    </citation>
    <scope>NUCLEOTIDE SEQUENCE [LARGE SCALE GENOMIC DNA]</scope>
    <source>
        <strain evidence="3">HF-1365</strain>
    </source>
</reference>
<feature type="compositionally biased region" description="Low complexity" evidence="1">
    <location>
        <begin position="442"/>
        <end position="462"/>
    </location>
</feature>
<keyword evidence="2" id="KW-0176">Collagen</keyword>
<feature type="region of interest" description="Disordered" evidence="1">
    <location>
        <begin position="434"/>
        <end position="463"/>
    </location>
</feature>
<name>A0A7K0G8C7_9ACTN</name>
<dbReference type="Pfam" id="PF01391">
    <property type="entry name" value="Collagen"/>
    <property type="match status" value="1"/>
</dbReference>
<accession>A0A7K0G8C7</accession>
<dbReference type="GO" id="GO:0030198">
    <property type="term" value="P:extracellular matrix organization"/>
    <property type="evidence" value="ECO:0007669"/>
    <property type="project" value="TreeGrafter"/>
</dbReference>
<dbReference type="GO" id="GO:0005615">
    <property type="term" value="C:extracellular space"/>
    <property type="evidence" value="ECO:0007669"/>
    <property type="project" value="TreeGrafter"/>
</dbReference>
<dbReference type="Gene3D" id="1.20.5.320">
    <property type="entry name" value="6-Phosphogluconate Dehydrogenase, domain 3"/>
    <property type="match status" value="2"/>
</dbReference>
<dbReference type="EMBL" id="VTFZ01000002">
    <property type="protein sequence ID" value="MRX79624.1"/>
    <property type="molecule type" value="Genomic_DNA"/>
</dbReference>
<feature type="region of interest" description="Disordered" evidence="1">
    <location>
        <begin position="211"/>
        <end position="255"/>
    </location>
</feature>
<keyword evidence="3" id="KW-1185">Reference proteome</keyword>
<dbReference type="InterPro" id="IPR008160">
    <property type="entry name" value="Collagen"/>
</dbReference>
<feature type="region of interest" description="Disordered" evidence="1">
    <location>
        <begin position="504"/>
        <end position="531"/>
    </location>
</feature>
<evidence type="ECO:0000256" key="1">
    <source>
        <dbReference type="SAM" id="MobiDB-lite"/>
    </source>
</evidence>
<sequence length="555" mass="55208">MAGLDGYGLHELVWESCDDVFAGALVASPADAEGRGIALLVRRDGEAVDLSGASVYLLWRHRATRERGCEPFDEVDAEAGAFSVFYPAAMACAEGSVDCQVMVSLPDGGAISTRAFEVRVEQVLVGGTESEDGFSLFLDAIQKYENADALIAEAVTKAQEAVATAEGAVATAEQAVEAAAGASGAVAAANVAAAAATQAREELLAAAQRGDFDGADGMPGPAGADGKDGAPGVDGKDGDDGAPGADGKDGVDGVSPTATVAQTAEGAVVTVTDASGTTTATLLHGAKGDKGDDGERGEKGDAFTYADFTSEQLAALKGPKGDKMTLDDLTEEEIEALRGEKGEKGDPFLYSDFTPEQLEALRGPQGVQGPPGADGQDGAPGADGADGVGCTHSWAGSVLTVTSASGTSSADLRGPKGDAFTFEDFTAEQLEGLRGADGADGQDGAPGADGQDGAPGADGQDGADAEIVGATATVDASTGTPSVTVTLGGTPGSRTFAFAFSGLKGETGEQGPQGAPGQDGEDGSPGATPDLSSYATKLYVDQAIAALDDLSGVEF</sequence>
<evidence type="ECO:0000313" key="3">
    <source>
        <dbReference type="Proteomes" id="UP000470010"/>
    </source>
</evidence>
<gene>
    <name evidence="2" type="ORF">GJE22_03240</name>
</gene>
<evidence type="ECO:0000313" key="2">
    <source>
        <dbReference type="EMBL" id="MRX79624.1"/>
    </source>
</evidence>
<feature type="compositionally biased region" description="Low complexity" evidence="1">
    <location>
        <begin position="215"/>
        <end position="224"/>
    </location>
</feature>
<dbReference type="AlphaFoldDB" id="A0A7K0G8C7"/>
<comment type="caution">
    <text evidence="2">The sequence shown here is derived from an EMBL/GenBank/DDBJ whole genome shotgun (WGS) entry which is preliminary data.</text>
</comment>
<dbReference type="PANTHER" id="PTHR24023:SF1082">
    <property type="entry name" value="COLLAGEN TRIPLE HELIX REPEAT"/>
    <property type="match status" value="1"/>
</dbReference>
<proteinExistence type="predicted"/>
<dbReference type="GO" id="GO:0030020">
    <property type="term" value="F:extracellular matrix structural constituent conferring tensile strength"/>
    <property type="evidence" value="ECO:0007669"/>
    <property type="project" value="TreeGrafter"/>
</dbReference>
<dbReference type="Proteomes" id="UP000470010">
    <property type="component" value="Unassembled WGS sequence"/>
</dbReference>
<organism evidence="2 3">
    <name type="scientific">Enorma shizhengliae</name>
    <dbReference type="NCBI Taxonomy" id="2606615"/>
    <lineage>
        <taxon>Bacteria</taxon>
        <taxon>Bacillati</taxon>
        <taxon>Actinomycetota</taxon>
        <taxon>Coriobacteriia</taxon>
        <taxon>Coriobacteriales</taxon>
        <taxon>Coriobacteriaceae</taxon>
        <taxon>Enorma</taxon>
    </lineage>
</organism>
<dbReference type="PANTHER" id="PTHR24023">
    <property type="entry name" value="COLLAGEN ALPHA"/>
    <property type="match status" value="1"/>
</dbReference>
<dbReference type="RefSeq" id="WP_144687790.1">
    <property type="nucleotide sequence ID" value="NZ_VLLQ01000002.1"/>
</dbReference>
<protein>
    <submittedName>
        <fullName evidence="2">Collagen-like protein</fullName>
    </submittedName>
</protein>
<feature type="region of interest" description="Disordered" evidence="1">
    <location>
        <begin position="362"/>
        <end position="388"/>
    </location>
</feature>
<feature type="compositionally biased region" description="Low complexity" evidence="1">
    <location>
        <begin position="363"/>
        <end position="388"/>
    </location>
</feature>
<dbReference type="InterPro" id="IPR050149">
    <property type="entry name" value="Collagen_superfamily"/>
</dbReference>
<dbReference type="GO" id="GO:0031012">
    <property type="term" value="C:extracellular matrix"/>
    <property type="evidence" value="ECO:0007669"/>
    <property type="project" value="TreeGrafter"/>
</dbReference>